<dbReference type="InParanoid" id="A0A6L2P965"/>
<evidence type="ECO:0000259" key="1">
    <source>
        <dbReference type="Pfam" id="PF03184"/>
    </source>
</evidence>
<proteinExistence type="predicted"/>
<organism evidence="2 3">
    <name type="scientific">Coptotermes formosanus</name>
    <name type="common">Formosan subterranean termite</name>
    <dbReference type="NCBI Taxonomy" id="36987"/>
    <lineage>
        <taxon>Eukaryota</taxon>
        <taxon>Metazoa</taxon>
        <taxon>Ecdysozoa</taxon>
        <taxon>Arthropoda</taxon>
        <taxon>Hexapoda</taxon>
        <taxon>Insecta</taxon>
        <taxon>Pterygota</taxon>
        <taxon>Neoptera</taxon>
        <taxon>Polyneoptera</taxon>
        <taxon>Dictyoptera</taxon>
        <taxon>Blattodea</taxon>
        <taxon>Blattoidea</taxon>
        <taxon>Termitoidae</taxon>
        <taxon>Rhinotermitidae</taxon>
        <taxon>Coptotermes</taxon>
    </lineage>
</organism>
<dbReference type="AlphaFoldDB" id="A0A6L2P965"/>
<evidence type="ECO:0000313" key="3">
    <source>
        <dbReference type="Proteomes" id="UP000502823"/>
    </source>
</evidence>
<feature type="non-terminal residue" evidence="2">
    <location>
        <position position="108"/>
    </location>
</feature>
<comment type="caution">
    <text evidence="2">The sequence shown here is derived from an EMBL/GenBank/DDBJ whole genome shotgun (WGS) entry which is preliminary data.</text>
</comment>
<accession>A0A6L2P965</accession>
<dbReference type="GO" id="GO:0003676">
    <property type="term" value="F:nucleic acid binding"/>
    <property type="evidence" value="ECO:0007669"/>
    <property type="project" value="InterPro"/>
</dbReference>
<dbReference type="EMBL" id="BLKM01000088">
    <property type="protein sequence ID" value="GFG28856.1"/>
    <property type="molecule type" value="Genomic_DNA"/>
</dbReference>
<reference evidence="3" key="1">
    <citation type="submission" date="2020-01" db="EMBL/GenBank/DDBJ databases">
        <title>Draft genome sequence of the Termite Coptotermes fromosanus.</title>
        <authorList>
            <person name="Itakura S."/>
            <person name="Yosikawa Y."/>
            <person name="Umezawa K."/>
        </authorList>
    </citation>
    <scope>NUCLEOTIDE SEQUENCE [LARGE SCALE GENOMIC DNA]</scope>
</reference>
<dbReference type="InterPro" id="IPR004875">
    <property type="entry name" value="DDE_SF_endonuclease_dom"/>
</dbReference>
<name>A0A6L2P965_COPFO</name>
<feature type="domain" description="DDE-1" evidence="1">
    <location>
        <begin position="75"/>
        <end position="108"/>
    </location>
</feature>
<dbReference type="Pfam" id="PF03184">
    <property type="entry name" value="DDE_1"/>
    <property type="match status" value="1"/>
</dbReference>
<evidence type="ECO:0000313" key="2">
    <source>
        <dbReference type="EMBL" id="GFG28856.1"/>
    </source>
</evidence>
<dbReference type="Proteomes" id="UP000502823">
    <property type="component" value="Unassembled WGS sequence"/>
</dbReference>
<dbReference type="OrthoDB" id="125347at2759"/>
<protein>
    <recommendedName>
        <fullName evidence="1">DDE-1 domain-containing protein</fullName>
    </recommendedName>
</protein>
<gene>
    <name evidence="2" type="ORF">Cfor_05031</name>
</gene>
<keyword evidence="3" id="KW-1185">Reference proteome</keyword>
<sequence length="108" mass="12324">MFEIRNLNITGEKLSATTKKIATFTAKLAKIIQEENWNLYEIYNFGETGVNYKMLSSKTLAARREISAPGYRRSKERMAVLICSNWLGEHKLKLALIGKSKNSRALKN</sequence>